<dbReference type="PANTHER" id="PTHR34825:SF1">
    <property type="entry name" value="AAA-ATPASE-LIKE DOMAIN-CONTAINING PROTEIN"/>
    <property type="match status" value="1"/>
</dbReference>
<keyword evidence="1" id="KW-0732">Signal</keyword>
<reference evidence="3" key="1">
    <citation type="submission" date="2021-12" db="EMBL/GenBank/DDBJ databases">
        <authorList>
            <person name="King R."/>
        </authorList>
    </citation>
    <scope>NUCLEOTIDE SEQUENCE</scope>
</reference>
<keyword evidence="4" id="KW-1185">Reference proteome</keyword>
<proteinExistence type="predicted"/>
<dbReference type="InterPro" id="IPR027417">
    <property type="entry name" value="P-loop_NTPase"/>
</dbReference>
<feature type="chain" id="PRO_5040167673" description="AAA-ATPase-like domain-containing protein" evidence="1">
    <location>
        <begin position="19"/>
        <end position="601"/>
    </location>
</feature>
<dbReference type="InterPro" id="IPR018631">
    <property type="entry name" value="AAA-ATPase-like_dom"/>
</dbReference>
<feature type="signal peptide" evidence="1">
    <location>
        <begin position="1"/>
        <end position="18"/>
    </location>
</feature>
<dbReference type="Proteomes" id="UP001152759">
    <property type="component" value="Chromosome 9"/>
</dbReference>
<evidence type="ECO:0000256" key="1">
    <source>
        <dbReference type="SAM" id="SignalP"/>
    </source>
</evidence>
<dbReference type="AlphaFoldDB" id="A0A9P0FB01"/>
<feature type="domain" description="AAA-ATPase-like" evidence="2">
    <location>
        <begin position="15"/>
        <end position="229"/>
    </location>
</feature>
<dbReference type="Gene3D" id="3.40.50.300">
    <property type="entry name" value="P-loop containing nucleotide triphosphate hydrolases"/>
    <property type="match status" value="1"/>
</dbReference>
<dbReference type="SUPFAM" id="SSF52540">
    <property type="entry name" value="P-loop containing nucleoside triphosphate hydrolases"/>
    <property type="match status" value="1"/>
</dbReference>
<dbReference type="Pfam" id="PF09820">
    <property type="entry name" value="AAA-ATPase_like"/>
    <property type="match status" value="1"/>
</dbReference>
<evidence type="ECO:0000259" key="2">
    <source>
        <dbReference type="Pfam" id="PF09820"/>
    </source>
</evidence>
<protein>
    <recommendedName>
        <fullName evidence="2">AAA-ATPase-like domain-containing protein</fullName>
    </recommendedName>
</protein>
<evidence type="ECO:0000313" key="4">
    <source>
        <dbReference type="Proteomes" id="UP001152759"/>
    </source>
</evidence>
<sequence>MERFVIILLLGCAIFVAGKTDGRTFVDKTLWLKEFHEIPSKHIYLTAPLRFGKTTNMEMMKEFFSITNNEKQTRDLFEDTLINSKENTFFNAYFRKYPVMHLNFQPLLSTTNKLTFRENMCKIFTDVRNNTDPTLFLLTTEKKIAKLRKLNKACTEKFEFEKFTINYTKALYKHYGRKIIVLIDEMDALTRAILKRNIKEQNETVLEFKLILQKWLESNEHIEKTFSVGSVSTTHLTHMDPYPDCIEKVVFNDNERYAKYFGFSDKEVEDLLEKASLTDKLQRFKSYYDGYGVAYSDLRVYNTISPIEFIKYRKFAPYWSESVDPLKNDFQGLFSRPEIGSLVEKAIFWDMNELPELEHLQHPIGKDVFHTIRGNAIVASKDVVAAGDILFDYLKESGYLGDAGYSGLLVATNQDAAFALGTTLARDSNYYQNARNISSSAKTRLVEALKNLATSKETMKELAGAVHGLFQPACSLVTDERVSFAGPIFTILAYEDPEVFETVLSPLRVGDQPNRPDVVLVRKDSVAFVLTLRRGKSAREAAEAALNSEYERIFEEDLRGVEIESKIFVGLNLDVDCGVSIGFGEDGIQVNEIKDGKQSNR</sequence>
<evidence type="ECO:0000313" key="3">
    <source>
        <dbReference type="EMBL" id="CAH0396096.1"/>
    </source>
</evidence>
<organism evidence="3 4">
    <name type="scientific">Bemisia tabaci</name>
    <name type="common">Sweetpotato whitefly</name>
    <name type="synonym">Aleurodes tabaci</name>
    <dbReference type="NCBI Taxonomy" id="7038"/>
    <lineage>
        <taxon>Eukaryota</taxon>
        <taxon>Metazoa</taxon>
        <taxon>Ecdysozoa</taxon>
        <taxon>Arthropoda</taxon>
        <taxon>Hexapoda</taxon>
        <taxon>Insecta</taxon>
        <taxon>Pterygota</taxon>
        <taxon>Neoptera</taxon>
        <taxon>Paraneoptera</taxon>
        <taxon>Hemiptera</taxon>
        <taxon>Sternorrhyncha</taxon>
        <taxon>Aleyrodoidea</taxon>
        <taxon>Aleyrodidae</taxon>
        <taxon>Aleyrodinae</taxon>
        <taxon>Bemisia</taxon>
    </lineage>
</organism>
<name>A0A9P0FB01_BEMTA</name>
<accession>A0A9P0FB01</accession>
<dbReference type="PANTHER" id="PTHR34825">
    <property type="entry name" value="CONSERVED PROTEIN, WITH A WEAK D-GALACTARATE DEHYDRATASE/ALTRONATE HYDROLASE DOMAIN"/>
    <property type="match status" value="1"/>
</dbReference>
<dbReference type="EMBL" id="OU963870">
    <property type="protein sequence ID" value="CAH0396096.1"/>
    <property type="molecule type" value="Genomic_DNA"/>
</dbReference>
<gene>
    <name evidence="3" type="ORF">BEMITA_LOCUS14204</name>
</gene>